<dbReference type="AlphaFoldDB" id="A0A0A9FZM0"/>
<dbReference type="EMBL" id="GBRH01184068">
    <property type="protein sequence ID" value="JAE13828.1"/>
    <property type="molecule type" value="Transcribed_RNA"/>
</dbReference>
<reference evidence="1" key="2">
    <citation type="journal article" date="2015" name="Data Brief">
        <title>Shoot transcriptome of the giant reed, Arundo donax.</title>
        <authorList>
            <person name="Barrero R.A."/>
            <person name="Guerrero F.D."/>
            <person name="Moolhuijzen P."/>
            <person name="Goolsby J.A."/>
            <person name="Tidwell J."/>
            <person name="Bellgard S.E."/>
            <person name="Bellgard M.I."/>
        </authorList>
    </citation>
    <scope>NUCLEOTIDE SEQUENCE</scope>
    <source>
        <tissue evidence="1">Shoot tissue taken approximately 20 cm above the soil surface</tissue>
    </source>
</reference>
<name>A0A0A9FZM0_ARUDO</name>
<reference evidence="1" key="1">
    <citation type="submission" date="2014-09" db="EMBL/GenBank/DDBJ databases">
        <authorList>
            <person name="Magalhaes I.L.F."/>
            <person name="Oliveira U."/>
            <person name="Santos F.R."/>
            <person name="Vidigal T.H.D.A."/>
            <person name="Brescovit A.D."/>
            <person name="Santos A.J."/>
        </authorList>
    </citation>
    <scope>NUCLEOTIDE SEQUENCE</scope>
    <source>
        <tissue evidence="1">Shoot tissue taken approximately 20 cm above the soil surface</tissue>
    </source>
</reference>
<protein>
    <submittedName>
        <fullName evidence="1">Uncharacterized protein</fullName>
    </submittedName>
</protein>
<sequence>MFLQVAPSPTTAGFDDKAGFSPFTEYYYGKLKSKPAAVGRGSCTLQLQGCCTRSS</sequence>
<evidence type="ECO:0000313" key="1">
    <source>
        <dbReference type="EMBL" id="JAE13828.1"/>
    </source>
</evidence>
<accession>A0A0A9FZM0</accession>
<organism evidence="1">
    <name type="scientific">Arundo donax</name>
    <name type="common">Giant reed</name>
    <name type="synonym">Donax arundinaceus</name>
    <dbReference type="NCBI Taxonomy" id="35708"/>
    <lineage>
        <taxon>Eukaryota</taxon>
        <taxon>Viridiplantae</taxon>
        <taxon>Streptophyta</taxon>
        <taxon>Embryophyta</taxon>
        <taxon>Tracheophyta</taxon>
        <taxon>Spermatophyta</taxon>
        <taxon>Magnoliopsida</taxon>
        <taxon>Liliopsida</taxon>
        <taxon>Poales</taxon>
        <taxon>Poaceae</taxon>
        <taxon>PACMAD clade</taxon>
        <taxon>Arundinoideae</taxon>
        <taxon>Arundineae</taxon>
        <taxon>Arundo</taxon>
    </lineage>
</organism>
<proteinExistence type="predicted"/>